<dbReference type="AlphaFoldDB" id="A0A7J6VNZ0"/>
<sequence>MGTGGQFNSNEIVIASMFQILLIKDKYIVAIPDEDGALVEAHQEHCYLVKDNSFKADTLYSFQYNKGYSFQYTGSGGKSNQCRGMMHA</sequence>
<gene>
    <name evidence="1" type="ORF">FRX31_023809</name>
</gene>
<reference evidence="1 2" key="1">
    <citation type="submission" date="2020-06" db="EMBL/GenBank/DDBJ databases">
        <title>Transcriptomic and genomic resources for Thalictrum thalictroides and T. hernandezii: Facilitating candidate gene discovery in an emerging model plant lineage.</title>
        <authorList>
            <person name="Arias T."/>
            <person name="Riano-Pachon D.M."/>
            <person name="Di Stilio V.S."/>
        </authorList>
    </citation>
    <scope>NUCLEOTIDE SEQUENCE [LARGE SCALE GENOMIC DNA]</scope>
    <source>
        <strain evidence="2">cv. WT478/WT964</strain>
        <tissue evidence="1">Leaves</tissue>
    </source>
</reference>
<keyword evidence="2" id="KW-1185">Reference proteome</keyword>
<proteinExistence type="predicted"/>
<accession>A0A7J6VNZ0</accession>
<comment type="caution">
    <text evidence="1">The sequence shown here is derived from an EMBL/GenBank/DDBJ whole genome shotgun (WGS) entry which is preliminary data.</text>
</comment>
<protein>
    <submittedName>
        <fullName evidence="1">Uncharacterized protein</fullName>
    </submittedName>
</protein>
<name>A0A7J6VNZ0_THATH</name>
<evidence type="ECO:0000313" key="2">
    <source>
        <dbReference type="Proteomes" id="UP000554482"/>
    </source>
</evidence>
<evidence type="ECO:0000313" key="1">
    <source>
        <dbReference type="EMBL" id="KAF5186603.1"/>
    </source>
</evidence>
<dbReference type="EMBL" id="JABWDY010029044">
    <property type="protein sequence ID" value="KAF5186603.1"/>
    <property type="molecule type" value="Genomic_DNA"/>
</dbReference>
<organism evidence="1 2">
    <name type="scientific">Thalictrum thalictroides</name>
    <name type="common">Rue-anemone</name>
    <name type="synonym">Anemone thalictroides</name>
    <dbReference type="NCBI Taxonomy" id="46969"/>
    <lineage>
        <taxon>Eukaryota</taxon>
        <taxon>Viridiplantae</taxon>
        <taxon>Streptophyta</taxon>
        <taxon>Embryophyta</taxon>
        <taxon>Tracheophyta</taxon>
        <taxon>Spermatophyta</taxon>
        <taxon>Magnoliopsida</taxon>
        <taxon>Ranunculales</taxon>
        <taxon>Ranunculaceae</taxon>
        <taxon>Thalictroideae</taxon>
        <taxon>Thalictrum</taxon>
    </lineage>
</organism>
<dbReference type="Proteomes" id="UP000554482">
    <property type="component" value="Unassembled WGS sequence"/>
</dbReference>